<organism evidence="2 3">
    <name type="scientific">Solibacillus faecavium</name>
    <dbReference type="NCBI Taxonomy" id="2762221"/>
    <lineage>
        <taxon>Bacteria</taxon>
        <taxon>Bacillati</taxon>
        <taxon>Bacillota</taxon>
        <taxon>Bacilli</taxon>
        <taxon>Bacillales</taxon>
        <taxon>Caryophanaceae</taxon>
        <taxon>Solibacillus</taxon>
    </lineage>
</organism>
<dbReference type="EC" id="2.7.1.170" evidence="1"/>
<proteinExistence type="inferred from homology"/>
<dbReference type="Proteomes" id="UP000619101">
    <property type="component" value="Unassembled WGS sequence"/>
</dbReference>
<comment type="caution">
    <text evidence="2">The sequence shown here is derived from an EMBL/GenBank/DDBJ whole genome shotgun (WGS) entry which is preliminary data.</text>
</comment>
<keyword evidence="1" id="KW-0119">Carbohydrate metabolism</keyword>
<comment type="similarity">
    <text evidence="1">Belongs to the anhydro-N-acetylmuramic acid kinase family.</text>
</comment>
<keyword evidence="1" id="KW-0067">ATP-binding</keyword>
<keyword evidence="1" id="KW-0547">Nucleotide-binding</keyword>
<comment type="pathway">
    <text evidence="1">Amino-sugar metabolism; 1,6-anhydro-N-acetylmuramate degradation.</text>
</comment>
<gene>
    <name evidence="1" type="primary">anmK</name>
    <name evidence="2" type="ORF">H9635_00315</name>
</gene>
<comment type="pathway">
    <text evidence="1">Cell wall biogenesis; peptidoglycan recycling.</text>
</comment>
<dbReference type="CDD" id="cd24050">
    <property type="entry name" value="ASKHA_NBD_ANMK"/>
    <property type="match status" value="1"/>
</dbReference>
<keyword evidence="1 2" id="KW-0418">Kinase</keyword>
<name>A0ABR8XT91_9BACL</name>
<dbReference type="InterPro" id="IPR043129">
    <property type="entry name" value="ATPase_NBD"/>
</dbReference>
<dbReference type="NCBIfam" id="NF007148">
    <property type="entry name" value="PRK09585.3-2"/>
    <property type="match status" value="1"/>
</dbReference>
<dbReference type="RefSeq" id="WP_191698151.1">
    <property type="nucleotide sequence ID" value="NZ_JACSPZ010000001.1"/>
</dbReference>
<dbReference type="EMBL" id="JACSPZ010000001">
    <property type="protein sequence ID" value="MBD8035159.1"/>
    <property type="molecule type" value="Genomic_DNA"/>
</dbReference>
<evidence type="ECO:0000313" key="2">
    <source>
        <dbReference type="EMBL" id="MBD8035159.1"/>
    </source>
</evidence>
<dbReference type="InterPro" id="IPR005338">
    <property type="entry name" value="Anhydro_N_Ac-Mur_kinase"/>
</dbReference>
<keyword evidence="1 2" id="KW-0808">Transferase</keyword>
<reference evidence="2 3" key="1">
    <citation type="submission" date="2020-08" db="EMBL/GenBank/DDBJ databases">
        <title>A Genomic Blueprint of the Chicken Gut Microbiome.</title>
        <authorList>
            <person name="Gilroy R."/>
            <person name="Ravi A."/>
            <person name="Getino M."/>
            <person name="Pursley I."/>
            <person name="Horton D.L."/>
            <person name="Alikhan N.-F."/>
            <person name="Baker D."/>
            <person name="Gharbi K."/>
            <person name="Hall N."/>
            <person name="Watson M."/>
            <person name="Adriaenssens E.M."/>
            <person name="Foster-Nyarko E."/>
            <person name="Jarju S."/>
            <person name="Secka A."/>
            <person name="Antonio M."/>
            <person name="Oren A."/>
            <person name="Chaudhuri R."/>
            <person name="La Ragione R.M."/>
            <person name="Hildebrand F."/>
            <person name="Pallen M.J."/>
        </authorList>
    </citation>
    <scope>NUCLEOTIDE SEQUENCE [LARGE SCALE GENOMIC DNA]</scope>
    <source>
        <strain evidence="2 3">A46</strain>
    </source>
</reference>
<protein>
    <recommendedName>
        <fullName evidence="1">Anhydro-N-acetylmuramic acid kinase</fullName>
        <ecNumber evidence="1">2.7.1.170</ecNumber>
    </recommendedName>
    <alternativeName>
        <fullName evidence="1">AnhMurNAc kinase</fullName>
    </alternativeName>
</protein>
<evidence type="ECO:0000313" key="3">
    <source>
        <dbReference type="Proteomes" id="UP000619101"/>
    </source>
</evidence>
<dbReference type="SUPFAM" id="SSF53067">
    <property type="entry name" value="Actin-like ATPase domain"/>
    <property type="match status" value="1"/>
</dbReference>
<dbReference type="HAMAP" id="MF_01270">
    <property type="entry name" value="AnhMurNAc_kinase"/>
    <property type="match status" value="1"/>
</dbReference>
<dbReference type="PANTHER" id="PTHR30605:SF0">
    <property type="entry name" value="ANHYDRO-N-ACETYLMURAMIC ACID KINASE"/>
    <property type="match status" value="1"/>
</dbReference>
<feature type="binding site" evidence="1">
    <location>
        <begin position="9"/>
        <end position="16"/>
    </location>
    <ligand>
        <name>ATP</name>
        <dbReference type="ChEBI" id="CHEBI:30616"/>
    </ligand>
</feature>
<dbReference type="GO" id="GO:0016301">
    <property type="term" value="F:kinase activity"/>
    <property type="evidence" value="ECO:0007669"/>
    <property type="project" value="UniProtKB-KW"/>
</dbReference>
<dbReference type="PANTHER" id="PTHR30605">
    <property type="entry name" value="ANHYDRO-N-ACETYLMURAMIC ACID KINASE"/>
    <property type="match status" value="1"/>
</dbReference>
<accession>A0ABR8XT91</accession>
<dbReference type="Gene3D" id="3.30.420.40">
    <property type="match status" value="2"/>
</dbReference>
<comment type="function">
    <text evidence="1">Catalyzes the specific phosphorylation of 1,6-anhydro-N-acetylmuramic acid (anhMurNAc) with the simultaneous cleavage of the 1,6-anhydro ring, generating MurNAc-6-P. Is required for the utilization of anhMurNAc either imported from the medium or derived from its own cell wall murein, and thus plays a role in cell wall recycling.</text>
</comment>
<comment type="catalytic activity">
    <reaction evidence="1">
        <text>1,6-anhydro-N-acetyl-beta-muramate + ATP + H2O = N-acetyl-D-muramate 6-phosphate + ADP + H(+)</text>
        <dbReference type="Rhea" id="RHEA:24952"/>
        <dbReference type="ChEBI" id="CHEBI:15377"/>
        <dbReference type="ChEBI" id="CHEBI:15378"/>
        <dbReference type="ChEBI" id="CHEBI:30616"/>
        <dbReference type="ChEBI" id="CHEBI:58690"/>
        <dbReference type="ChEBI" id="CHEBI:58722"/>
        <dbReference type="ChEBI" id="CHEBI:456216"/>
        <dbReference type="EC" id="2.7.1.170"/>
    </reaction>
</comment>
<evidence type="ECO:0000256" key="1">
    <source>
        <dbReference type="HAMAP-Rule" id="MF_01270"/>
    </source>
</evidence>
<sequence>MYGIGVMSGTSLDGLDIVMIDLKLYDEKKEIHIVASDMVDYGIYFKRKLSEICHENTATISKITMMNAYLGKFIGEHINAFINRHNVDKNLISFISSHGQTIFHEPVGGTEFYEIPSTLQIGDISYISELTGLPVIGDFRTADMAAGGQGAPLLSYFDFVFLQDERVGRAIQNIGGIGNVTYLPPSGSGEVISFDTGPGNVLLDRAVQILTDGQKNFDDDGLIASKGEVRYEIIEKWLKHPYYSMPLPKTTGRELYTEDYLNDCLKLMGNYSVEDRIATLTAYTVQTIKRSYESYLPMDELKEIYINGGGSLNSCLMQLLKEAFPHIKVSRLDEIGVPGVWKEAIGFAIFGYNTMLGIPNQLPIATGAKREVVMGKVAFSDGNPWKRFERLRGEYSGESIIN</sequence>
<keyword evidence="3" id="KW-1185">Reference proteome</keyword>
<dbReference type="Pfam" id="PF03702">
    <property type="entry name" value="AnmK"/>
    <property type="match status" value="1"/>
</dbReference>